<keyword evidence="3" id="KW-1185">Reference proteome</keyword>
<feature type="chain" id="PRO_5042125035" description="Secreted protein" evidence="1">
    <location>
        <begin position="23"/>
        <end position="94"/>
    </location>
</feature>
<dbReference type="Proteomes" id="UP001270362">
    <property type="component" value="Unassembled WGS sequence"/>
</dbReference>
<evidence type="ECO:0008006" key="4">
    <source>
        <dbReference type="Google" id="ProtNLM"/>
    </source>
</evidence>
<evidence type="ECO:0000313" key="2">
    <source>
        <dbReference type="EMBL" id="KAK3689136.1"/>
    </source>
</evidence>
<keyword evidence="1" id="KW-0732">Signal</keyword>
<proteinExistence type="predicted"/>
<accession>A0AAE0XAK6</accession>
<feature type="signal peptide" evidence="1">
    <location>
        <begin position="1"/>
        <end position="22"/>
    </location>
</feature>
<name>A0AAE0XAK6_9PEZI</name>
<reference evidence="2" key="2">
    <citation type="submission" date="2023-06" db="EMBL/GenBank/DDBJ databases">
        <authorList>
            <consortium name="Lawrence Berkeley National Laboratory"/>
            <person name="Haridas S."/>
            <person name="Hensen N."/>
            <person name="Bonometti L."/>
            <person name="Westerberg I."/>
            <person name="Brannstrom I.O."/>
            <person name="Guillou S."/>
            <person name="Cros-Aarteil S."/>
            <person name="Calhoun S."/>
            <person name="Kuo A."/>
            <person name="Mondo S."/>
            <person name="Pangilinan J."/>
            <person name="Riley R."/>
            <person name="Labutti K."/>
            <person name="Andreopoulos B."/>
            <person name="Lipzen A."/>
            <person name="Chen C."/>
            <person name="Yanf M."/>
            <person name="Daum C."/>
            <person name="Ng V."/>
            <person name="Clum A."/>
            <person name="Steindorff A."/>
            <person name="Ohm R."/>
            <person name="Martin F."/>
            <person name="Silar P."/>
            <person name="Natvig D."/>
            <person name="Lalanne C."/>
            <person name="Gautier V."/>
            <person name="Ament-Velasquez S.L."/>
            <person name="Kruys A."/>
            <person name="Hutchinson M.I."/>
            <person name="Powell A.J."/>
            <person name="Barry K."/>
            <person name="Miller A.N."/>
            <person name="Grigoriev I.V."/>
            <person name="Debuchy R."/>
            <person name="Gladieux P."/>
            <person name="Thoren M.H."/>
            <person name="Johannesson H."/>
        </authorList>
    </citation>
    <scope>NUCLEOTIDE SEQUENCE</scope>
    <source>
        <strain evidence="2">CBS 314.62</strain>
    </source>
</reference>
<gene>
    <name evidence="2" type="ORF">B0T22DRAFT_167616</name>
</gene>
<evidence type="ECO:0000256" key="1">
    <source>
        <dbReference type="SAM" id="SignalP"/>
    </source>
</evidence>
<dbReference type="EMBL" id="JAULSO010000002">
    <property type="protein sequence ID" value="KAK3689136.1"/>
    <property type="molecule type" value="Genomic_DNA"/>
</dbReference>
<reference evidence="2" key="1">
    <citation type="journal article" date="2023" name="Mol. Phylogenet. Evol.">
        <title>Genome-scale phylogeny and comparative genomics of the fungal order Sordariales.</title>
        <authorList>
            <person name="Hensen N."/>
            <person name="Bonometti L."/>
            <person name="Westerberg I."/>
            <person name="Brannstrom I.O."/>
            <person name="Guillou S."/>
            <person name="Cros-Aarteil S."/>
            <person name="Calhoun S."/>
            <person name="Haridas S."/>
            <person name="Kuo A."/>
            <person name="Mondo S."/>
            <person name="Pangilinan J."/>
            <person name="Riley R."/>
            <person name="LaButti K."/>
            <person name="Andreopoulos B."/>
            <person name="Lipzen A."/>
            <person name="Chen C."/>
            <person name="Yan M."/>
            <person name="Daum C."/>
            <person name="Ng V."/>
            <person name="Clum A."/>
            <person name="Steindorff A."/>
            <person name="Ohm R.A."/>
            <person name="Martin F."/>
            <person name="Silar P."/>
            <person name="Natvig D.O."/>
            <person name="Lalanne C."/>
            <person name="Gautier V."/>
            <person name="Ament-Velasquez S.L."/>
            <person name="Kruys A."/>
            <person name="Hutchinson M.I."/>
            <person name="Powell A.J."/>
            <person name="Barry K."/>
            <person name="Miller A.N."/>
            <person name="Grigoriev I.V."/>
            <person name="Debuchy R."/>
            <person name="Gladieux P."/>
            <person name="Hiltunen Thoren M."/>
            <person name="Johannesson H."/>
        </authorList>
    </citation>
    <scope>NUCLEOTIDE SEQUENCE</scope>
    <source>
        <strain evidence="2">CBS 314.62</strain>
    </source>
</reference>
<protein>
    <recommendedName>
        <fullName evidence="4">Secreted protein</fullName>
    </recommendedName>
</protein>
<comment type="caution">
    <text evidence="2">The sequence shown here is derived from an EMBL/GenBank/DDBJ whole genome shotgun (WGS) entry which is preliminary data.</text>
</comment>
<dbReference type="AlphaFoldDB" id="A0AAE0XAK6"/>
<organism evidence="2 3">
    <name type="scientific">Podospora appendiculata</name>
    <dbReference type="NCBI Taxonomy" id="314037"/>
    <lineage>
        <taxon>Eukaryota</taxon>
        <taxon>Fungi</taxon>
        <taxon>Dikarya</taxon>
        <taxon>Ascomycota</taxon>
        <taxon>Pezizomycotina</taxon>
        <taxon>Sordariomycetes</taxon>
        <taxon>Sordariomycetidae</taxon>
        <taxon>Sordariales</taxon>
        <taxon>Podosporaceae</taxon>
        <taxon>Podospora</taxon>
    </lineage>
</organism>
<sequence length="94" mass="10534">MTASSSPPPAVFLLPRTALALATLPVSSLDQHGSRHRPQARFRDVLTYVNEPYSVGRRRRWDVINRHCRQCPCFISSRKATGSSIDAGAWRART</sequence>
<evidence type="ECO:0000313" key="3">
    <source>
        <dbReference type="Proteomes" id="UP001270362"/>
    </source>
</evidence>